<reference evidence="2 3" key="1">
    <citation type="submission" date="2020-03" db="EMBL/GenBank/DDBJ databases">
        <title>WGS of actinomycetes isolated from Thailand.</title>
        <authorList>
            <person name="Thawai C."/>
        </authorList>
    </citation>
    <scope>NUCLEOTIDE SEQUENCE [LARGE SCALE GENOMIC DNA]</scope>
    <source>
        <strain evidence="2 3">PRB2-1</strain>
    </source>
</reference>
<feature type="transmembrane region" description="Helical" evidence="1">
    <location>
        <begin position="91"/>
        <end position="113"/>
    </location>
</feature>
<organism evidence="2 3">
    <name type="scientific">Actinacidiphila epipremni</name>
    <dbReference type="NCBI Taxonomy" id="2053013"/>
    <lineage>
        <taxon>Bacteria</taxon>
        <taxon>Bacillati</taxon>
        <taxon>Actinomycetota</taxon>
        <taxon>Actinomycetes</taxon>
        <taxon>Kitasatosporales</taxon>
        <taxon>Streptomycetaceae</taxon>
        <taxon>Actinacidiphila</taxon>
    </lineage>
</organism>
<protein>
    <submittedName>
        <fullName evidence="2">Uncharacterized protein</fullName>
    </submittedName>
</protein>
<evidence type="ECO:0000313" key="3">
    <source>
        <dbReference type="Proteomes" id="UP000734511"/>
    </source>
</evidence>
<dbReference type="Proteomes" id="UP000734511">
    <property type="component" value="Unassembled WGS sequence"/>
</dbReference>
<comment type="caution">
    <text evidence="2">The sequence shown here is derived from an EMBL/GenBank/DDBJ whole genome shotgun (WGS) entry which is preliminary data.</text>
</comment>
<keyword evidence="1" id="KW-1133">Transmembrane helix</keyword>
<feature type="transmembrane region" description="Helical" evidence="1">
    <location>
        <begin position="355"/>
        <end position="379"/>
    </location>
</feature>
<name>A0ABX0ZQZ0_9ACTN</name>
<dbReference type="EMBL" id="JAATEJ010000016">
    <property type="protein sequence ID" value="NJP45666.1"/>
    <property type="molecule type" value="Genomic_DNA"/>
</dbReference>
<evidence type="ECO:0000256" key="1">
    <source>
        <dbReference type="SAM" id="Phobius"/>
    </source>
</evidence>
<keyword evidence="1" id="KW-0812">Transmembrane</keyword>
<keyword evidence="3" id="KW-1185">Reference proteome</keyword>
<keyword evidence="1" id="KW-0472">Membrane</keyword>
<gene>
    <name evidence="2" type="ORF">HCN08_19995</name>
</gene>
<feature type="transmembrane region" description="Helical" evidence="1">
    <location>
        <begin position="385"/>
        <end position="406"/>
    </location>
</feature>
<sequence length="422" mass="44583">MARAHSAAVGTRQRFSAVLPVALAADPPWAAGPLPYPNAGRTADAARRRGLFTPAAGRALYEGRWHTWGSAAEGPLRLEGMELLRVPTARAPYGALAVLHLAVAPGTPLLPLLRAISHRRQVGRGDPLGGALAPGELLRGVADTAAPAGPFAPTGPYTVVFVAPGADLGALALRDPASGELAPGADVFLRSLASRSSPQDLPLAPEALPQLRAQVWRISTDWSALVLRQGAAFLGHRPDTGPGDFYDWAEQSSRTVYLDALLLGIAQRLHIDELTDDLSAVFEGPGLARRVADLEQRIARFRSTYWRQHLAAHGPANDLLVAYQATHRLPERFAQVLAEAADHARLVQTQESQQIAGALGVLTVLGLPLGTALSVLQVLGDSDPWHLVGALAAAFAATGAALTTRYGRLVLSSLRAGGVRRR</sequence>
<evidence type="ECO:0000313" key="2">
    <source>
        <dbReference type="EMBL" id="NJP45666.1"/>
    </source>
</evidence>
<accession>A0ABX0ZQZ0</accession>
<proteinExistence type="predicted"/>